<evidence type="ECO:0000259" key="1">
    <source>
        <dbReference type="PROSITE" id="PS50181"/>
    </source>
</evidence>
<dbReference type="Pfam" id="PF08268">
    <property type="entry name" value="FBA_3"/>
    <property type="match status" value="1"/>
</dbReference>
<proteinExistence type="predicted"/>
<dbReference type="InterPro" id="IPR050796">
    <property type="entry name" value="SCF_F-box_component"/>
</dbReference>
<dbReference type="SMART" id="SM00256">
    <property type="entry name" value="FBOX"/>
    <property type="match status" value="1"/>
</dbReference>
<dbReference type="PANTHER" id="PTHR31672">
    <property type="entry name" value="BNACNNG10540D PROTEIN"/>
    <property type="match status" value="1"/>
</dbReference>
<reference evidence="2 3" key="1">
    <citation type="submission" date="2019-04" db="EMBL/GenBank/DDBJ databases">
        <title>An improved genome assembly and genetic linkage map for asparagus bean, Vigna unguiculata ssp. sesquipedialis.</title>
        <authorList>
            <person name="Xia Q."/>
            <person name="Zhang R."/>
            <person name="Dong Y."/>
        </authorList>
    </citation>
    <scope>NUCLEOTIDE SEQUENCE [LARGE SCALE GENOMIC DNA]</scope>
    <source>
        <tissue evidence="2">Leaf</tissue>
    </source>
</reference>
<feature type="domain" description="F-box" evidence="1">
    <location>
        <begin position="4"/>
        <end position="59"/>
    </location>
</feature>
<sequence>MSSSQNNCVLPENMLMEILSWLPLKDVVQCRCVTKVWNHLVSDSAFVKHSHPIDLWKSRSILGVCNGLVCLQDHCVVDEFEEYWVRIWNPATRVMSKDSPHICLQRSDYKDDSWFMFGFGHDESSDTYQVLFLDYNKNESQKLEVSVWSLGDTCWRNTLTCDAFPTVIGRESRGTFGTFVSGTLNWLAFPKSYYGYVRMNQLEIFSYNLKNETCKYLPMPDGILEVYVCNPELEVLKGCLYLCHHYEDLSIIWICEDDDVVLLANTYIHKVDFIRYNTRDNRIDGRELYKTEKCFLFSYDYAQSLVLPRLEIR</sequence>
<name>A0A4D6MWK6_VIGUN</name>
<accession>A0A4D6MWK6</accession>
<dbReference type="Pfam" id="PF00646">
    <property type="entry name" value="F-box"/>
    <property type="match status" value="1"/>
</dbReference>
<dbReference type="Gene3D" id="1.20.1280.50">
    <property type="match status" value="1"/>
</dbReference>
<organism evidence="2 3">
    <name type="scientific">Vigna unguiculata</name>
    <name type="common">Cowpea</name>
    <dbReference type="NCBI Taxonomy" id="3917"/>
    <lineage>
        <taxon>Eukaryota</taxon>
        <taxon>Viridiplantae</taxon>
        <taxon>Streptophyta</taxon>
        <taxon>Embryophyta</taxon>
        <taxon>Tracheophyta</taxon>
        <taxon>Spermatophyta</taxon>
        <taxon>Magnoliopsida</taxon>
        <taxon>eudicotyledons</taxon>
        <taxon>Gunneridae</taxon>
        <taxon>Pentapetalae</taxon>
        <taxon>rosids</taxon>
        <taxon>fabids</taxon>
        <taxon>Fabales</taxon>
        <taxon>Fabaceae</taxon>
        <taxon>Papilionoideae</taxon>
        <taxon>50 kb inversion clade</taxon>
        <taxon>NPAAA clade</taxon>
        <taxon>indigoferoid/millettioid clade</taxon>
        <taxon>Phaseoleae</taxon>
        <taxon>Vigna</taxon>
    </lineage>
</organism>
<dbReference type="InterPro" id="IPR017451">
    <property type="entry name" value="F-box-assoc_interact_dom"/>
</dbReference>
<gene>
    <name evidence="2" type="ORF">DEO72_LG9g481</name>
</gene>
<dbReference type="PROSITE" id="PS50181">
    <property type="entry name" value="FBOX"/>
    <property type="match status" value="1"/>
</dbReference>
<keyword evidence="3" id="KW-1185">Reference proteome</keyword>
<dbReference type="PANTHER" id="PTHR31672:SF13">
    <property type="entry name" value="F-BOX PROTEIN CPR30-LIKE"/>
    <property type="match status" value="1"/>
</dbReference>
<evidence type="ECO:0000313" key="3">
    <source>
        <dbReference type="Proteomes" id="UP000501690"/>
    </source>
</evidence>
<dbReference type="SUPFAM" id="SSF81383">
    <property type="entry name" value="F-box domain"/>
    <property type="match status" value="1"/>
</dbReference>
<protein>
    <recommendedName>
        <fullName evidence="1">F-box domain-containing protein</fullName>
    </recommendedName>
</protein>
<dbReference type="InterPro" id="IPR013187">
    <property type="entry name" value="F-box-assoc_dom_typ3"/>
</dbReference>
<dbReference type="InterPro" id="IPR036047">
    <property type="entry name" value="F-box-like_dom_sf"/>
</dbReference>
<evidence type="ECO:0000313" key="2">
    <source>
        <dbReference type="EMBL" id="QCE05478.1"/>
    </source>
</evidence>
<dbReference type="EMBL" id="CP039353">
    <property type="protein sequence ID" value="QCE05478.1"/>
    <property type="molecule type" value="Genomic_DNA"/>
</dbReference>
<dbReference type="Proteomes" id="UP000501690">
    <property type="component" value="Linkage Group LG9"/>
</dbReference>
<dbReference type="AlphaFoldDB" id="A0A4D6MWK6"/>
<dbReference type="InterPro" id="IPR001810">
    <property type="entry name" value="F-box_dom"/>
</dbReference>
<dbReference type="NCBIfam" id="TIGR01640">
    <property type="entry name" value="F_box_assoc_1"/>
    <property type="match status" value="1"/>
</dbReference>